<reference evidence="1" key="1">
    <citation type="submission" date="2023-09" db="UniProtKB">
        <authorList>
            <consortium name="Ensembl"/>
        </authorList>
    </citation>
    <scope>IDENTIFICATION</scope>
</reference>
<protein>
    <submittedName>
        <fullName evidence="1">Uncharacterized protein</fullName>
    </submittedName>
</protein>
<dbReference type="Pfam" id="PF02393">
    <property type="entry name" value="US22"/>
    <property type="match status" value="1"/>
</dbReference>
<dbReference type="InterPro" id="IPR003360">
    <property type="entry name" value="US22-like"/>
</dbReference>
<proteinExistence type="predicted"/>
<evidence type="ECO:0000313" key="1">
    <source>
        <dbReference type="Ensembl" id="ENSSPAP00000015565.1"/>
    </source>
</evidence>
<accession>A0A3B5A4E0</accession>
<dbReference type="Ensembl" id="ENSSPAT00000015815.1">
    <property type="protein sequence ID" value="ENSSPAP00000015565.1"/>
    <property type="gene ID" value="ENSSPAG00000011739.1"/>
</dbReference>
<dbReference type="AlphaFoldDB" id="A0A3B5A4E0"/>
<sequence length="191" mass="21485">MSTSGANAGKIVIAASSCSTWDDYVAGAVMTYYPVMSKKEYFDGTIKIPDYVRCQAFNLKSGGKMNPCKSCGNLFGLTGLEDTIYRGKHDEVNRWEKCLQKLVNRQVVGVVEGTSCHCDQLVLMTCEDKKLYAYDGEELHLVASSLERLGDKEIEYPASKSYYNGEAFDDMVRGYRMHHFLKNNSKQCVKH</sequence>
<dbReference type="GeneTree" id="ENSGT00390000001663"/>
<organism evidence="1">
    <name type="scientific">Stegastes partitus</name>
    <name type="common">bicolor damselfish</name>
    <dbReference type="NCBI Taxonomy" id="144197"/>
    <lineage>
        <taxon>Eukaryota</taxon>
        <taxon>Metazoa</taxon>
        <taxon>Chordata</taxon>
        <taxon>Craniata</taxon>
        <taxon>Vertebrata</taxon>
        <taxon>Euteleostomi</taxon>
        <taxon>Actinopterygii</taxon>
        <taxon>Neopterygii</taxon>
        <taxon>Teleostei</taxon>
        <taxon>Neoteleostei</taxon>
        <taxon>Acanthomorphata</taxon>
        <taxon>Ovalentaria</taxon>
        <taxon>Pomacentridae</taxon>
        <taxon>Stegastes</taxon>
    </lineage>
</organism>
<name>A0A3B5A4E0_9TELE</name>